<reference evidence="7" key="2">
    <citation type="journal article" date="2021" name="PeerJ">
        <title>Extensive microbial diversity within the chicken gut microbiome revealed by metagenomics and culture.</title>
        <authorList>
            <person name="Gilroy R."/>
            <person name="Ravi A."/>
            <person name="Getino M."/>
            <person name="Pursley I."/>
            <person name="Horton D.L."/>
            <person name="Alikhan N.F."/>
            <person name="Baker D."/>
            <person name="Gharbi K."/>
            <person name="Hall N."/>
            <person name="Watson M."/>
            <person name="Adriaenssens E.M."/>
            <person name="Foster-Nyarko E."/>
            <person name="Jarju S."/>
            <person name="Secka A."/>
            <person name="Antonio M."/>
            <person name="Oren A."/>
            <person name="Chaudhuri R.R."/>
            <person name="La Ragione R."/>
            <person name="Hildebrand F."/>
            <person name="Pallen M.J."/>
        </authorList>
    </citation>
    <scope>NUCLEOTIDE SEQUENCE</scope>
    <source>
        <strain evidence="7">11687</strain>
    </source>
</reference>
<dbReference type="EMBL" id="DVMZ01000062">
    <property type="protein sequence ID" value="HIU58915.1"/>
    <property type="molecule type" value="Genomic_DNA"/>
</dbReference>
<evidence type="ECO:0000256" key="2">
    <source>
        <dbReference type="ARBA" id="ARBA00023125"/>
    </source>
</evidence>
<dbReference type="Pfam" id="PF14527">
    <property type="entry name" value="LAGLIDADG_WhiA"/>
    <property type="match status" value="1"/>
</dbReference>
<dbReference type="InterPro" id="IPR027434">
    <property type="entry name" value="Homing_endonucl"/>
</dbReference>
<accession>A0A9D1MEH4</accession>
<dbReference type="NCBIfam" id="TIGR00647">
    <property type="entry name" value="DNA_bind_WhiA"/>
    <property type="match status" value="1"/>
</dbReference>
<comment type="caution">
    <text evidence="7">The sequence shown here is derived from an EMBL/GenBank/DDBJ whole genome shotgun (WGS) entry which is preliminary data.</text>
</comment>
<sequence length="314" mass="33566">MNFTSDIKKEIILRGIDGRAARKAALSAFVRTSGQFSGRAGRPEFVIVTETENVAEFFTALFGDVFGEELTVARAAVDRMSGRGKLLLECPASVREKALKELGLLSRSGGFSAGIAAKLVPDRDCALAYVKGAFLGGGSCILPGKEGGKTGYHLEFVFPGKRAAEDFCALLEENDLLAKAVERKDTVVVYIKSKEMISDFLSVVGAENALKKFSGLVEKRDESNRSNRAANCFSGNADKSASASVRQVMAIRRISEGAGLGSLDAELRATAEARLENPALSLQELADRLGIGKSCLSHRLRRLEALAEAGGKKD</sequence>
<dbReference type="Pfam" id="PF02650">
    <property type="entry name" value="HTH_WhiA"/>
    <property type="match status" value="1"/>
</dbReference>
<feature type="domain" description="Sporulation regulator WhiA C-terminal" evidence="5">
    <location>
        <begin position="227"/>
        <end position="307"/>
    </location>
</feature>
<gene>
    <name evidence="4 7" type="primary">whiA</name>
    <name evidence="7" type="ORF">IAC57_02320</name>
</gene>
<dbReference type="InterPro" id="IPR003802">
    <property type="entry name" value="Sporulation_regulator_WhiA"/>
</dbReference>
<evidence type="ECO:0000256" key="1">
    <source>
        <dbReference type="ARBA" id="ARBA00022618"/>
    </source>
</evidence>
<dbReference type="SUPFAM" id="SSF55608">
    <property type="entry name" value="Homing endonucleases"/>
    <property type="match status" value="1"/>
</dbReference>
<dbReference type="GO" id="GO:0003677">
    <property type="term" value="F:DNA binding"/>
    <property type="evidence" value="ECO:0007669"/>
    <property type="project" value="UniProtKB-UniRule"/>
</dbReference>
<evidence type="ECO:0000256" key="4">
    <source>
        <dbReference type="HAMAP-Rule" id="MF_01420"/>
    </source>
</evidence>
<dbReference type="AlphaFoldDB" id="A0A9D1MEH4"/>
<keyword evidence="2 4" id="KW-0238">DNA-binding</keyword>
<keyword evidence="1 4" id="KW-0132">Cell division</keyword>
<protein>
    <recommendedName>
        <fullName evidence="4">Probable cell division protein WhiA</fullName>
    </recommendedName>
</protein>
<dbReference type="GO" id="GO:0043937">
    <property type="term" value="P:regulation of sporulation"/>
    <property type="evidence" value="ECO:0007669"/>
    <property type="project" value="InterPro"/>
</dbReference>
<organism evidence="7 8">
    <name type="scientific">Candidatus Scatosoma pullistercoris</name>
    <dbReference type="NCBI Taxonomy" id="2840934"/>
    <lineage>
        <taxon>Bacteria</taxon>
        <taxon>Bacillati</taxon>
        <taxon>Bacillota</taxon>
        <taxon>Clostridia</taxon>
        <taxon>Candidatus Scatosoma</taxon>
    </lineage>
</organism>
<name>A0A9D1MEH4_9FIRM</name>
<dbReference type="HAMAP" id="MF_01420">
    <property type="entry name" value="HTH_type_WhiA"/>
    <property type="match status" value="1"/>
</dbReference>
<proteinExistence type="inferred from homology"/>
<evidence type="ECO:0000259" key="6">
    <source>
        <dbReference type="Pfam" id="PF14527"/>
    </source>
</evidence>
<dbReference type="PANTHER" id="PTHR37307">
    <property type="entry name" value="CELL DIVISION PROTEIN WHIA-RELATED"/>
    <property type="match status" value="1"/>
</dbReference>
<feature type="domain" description="WhiA LAGLIDADG-like" evidence="6">
    <location>
        <begin position="128"/>
        <end position="215"/>
    </location>
</feature>
<dbReference type="GO" id="GO:0051301">
    <property type="term" value="P:cell division"/>
    <property type="evidence" value="ECO:0007669"/>
    <property type="project" value="UniProtKB-UniRule"/>
</dbReference>
<dbReference type="Proteomes" id="UP000824081">
    <property type="component" value="Unassembled WGS sequence"/>
</dbReference>
<comment type="function">
    <text evidence="4">Involved in cell division and chromosome segregation.</text>
</comment>
<evidence type="ECO:0000259" key="5">
    <source>
        <dbReference type="Pfam" id="PF02650"/>
    </source>
</evidence>
<dbReference type="InterPro" id="IPR039518">
    <property type="entry name" value="WhiA_LAGLIDADG_dom"/>
</dbReference>
<evidence type="ECO:0000256" key="3">
    <source>
        <dbReference type="ARBA" id="ARBA00023306"/>
    </source>
</evidence>
<evidence type="ECO:0000313" key="8">
    <source>
        <dbReference type="Proteomes" id="UP000824081"/>
    </source>
</evidence>
<reference evidence="7" key="1">
    <citation type="submission" date="2020-10" db="EMBL/GenBank/DDBJ databases">
        <authorList>
            <person name="Gilroy R."/>
        </authorList>
    </citation>
    <scope>NUCLEOTIDE SEQUENCE</scope>
    <source>
        <strain evidence="7">11687</strain>
    </source>
</reference>
<dbReference type="PANTHER" id="PTHR37307:SF1">
    <property type="entry name" value="CELL DIVISION PROTEIN WHIA-RELATED"/>
    <property type="match status" value="1"/>
</dbReference>
<evidence type="ECO:0000313" key="7">
    <source>
        <dbReference type="EMBL" id="HIU58915.1"/>
    </source>
</evidence>
<dbReference type="Gene3D" id="3.10.28.10">
    <property type="entry name" value="Homing endonucleases"/>
    <property type="match status" value="1"/>
</dbReference>
<keyword evidence="3 4" id="KW-0131">Cell cycle</keyword>
<dbReference type="InterPro" id="IPR023054">
    <property type="entry name" value="Sporulation_regulator_WhiA_C"/>
</dbReference>
<comment type="similarity">
    <text evidence="4">Belongs to the WhiA family.</text>
</comment>